<dbReference type="AlphaFoldDB" id="A0A964T178"/>
<keyword evidence="4" id="KW-1185">Reference proteome</keyword>
<evidence type="ECO:0000313" key="3">
    <source>
        <dbReference type="EMBL" id="MYZ46420.1"/>
    </source>
</evidence>
<dbReference type="InterPro" id="IPR048933">
    <property type="entry name" value="B_lactamase-like_C"/>
</dbReference>
<dbReference type="InterPro" id="IPR036388">
    <property type="entry name" value="WH-like_DNA-bd_sf"/>
</dbReference>
<sequence length="398" mass="43625">MRVLRNGRDRRHSGSSGPRAFEARTGSKQKNDDLLLPFQDAEAGIGPLSGIRRYRAGRDPGEVEVPASLEPVEILPGVLWLRVDQPFALDHVNCYLVEDYGGWTLVDTGIGGEIGSRQWDALLNGPLRGTRITRILTTHAHPDHIGAAGWLSRRFDAVIYSNADELNRLRHMLRSFDPAEASRNAAFYRMHGLAGEAADALSLQDHRYAAFVDELPADIRHLTSSEVLDIGGRQFAVIIGRGHSPCGMLYRSLDGTVCFSGDQILSSITPLIGVWAENADENPLDDYLSFLASVPVQISDAALVLGGHQMPFKDAAARALSIRRHHEERCAIIRSFCGDEGRSVGDIIPVLFPKAKGEMSIGFAFGEVLAHMHYLAARGELDTGRAGDWAIQFTRTNP</sequence>
<dbReference type="Pfam" id="PF21221">
    <property type="entry name" value="B_lactamase-like_C"/>
    <property type="match status" value="1"/>
</dbReference>
<dbReference type="SUPFAM" id="SSF56281">
    <property type="entry name" value="Metallo-hydrolase/oxidoreductase"/>
    <property type="match status" value="1"/>
</dbReference>
<dbReference type="PANTHER" id="PTHR23131">
    <property type="entry name" value="ENDORIBONUCLEASE LACTB2"/>
    <property type="match status" value="1"/>
</dbReference>
<proteinExistence type="predicted"/>
<evidence type="ECO:0000313" key="4">
    <source>
        <dbReference type="Proteomes" id="UP000773614"/>
    </source>
</evidence>
<dbReference type="SMART" id="SM00849">
    <property type="entry name" value="Lactamase_B"/>
    <property type="match status" value="1"/>
</dbReference>
<reference evidence="3" key="1">
    <citation type="submission" date="2019-03" db="EMBL/GenBank/DDBJ databases">
        <title>Afifella sp. nov., isolated from activated sludge.</title>
        <authorList>
            <person name="Li Q."/>
            <person name="Liu Y."/>
        </authorList>
    </citation>
    <scope>NUCLEOTIDE SEQUENCE</scope>
    <source>
        <strain evidence="3">L72</strain>
    </source>
</reference>
<accession>A0A964T178</accession>
<organism evidence="3 4">
    <name type="scientific">Propylenella binzhouense</name>
    <dbReference type="NCBI Taxonomy" id="2555902"/>
    <lineage>
        <taxon>Bacteria</taxon>
        <taxon>Pseudomonadati</taxon>
        <taxon>Pseudomonadota</taxon>
        <taxon>Alphaproteobacteria</taxon>
        <taxon>Hyphomicrobiales</taxon>
        <taxon>Propylenellaceae</taxon>
        <taxon>Propylenella</taxon>
    </lineage>
</organism>
<name>A0A964T178_9HYPH</name>
<dbReference type="Pfam" id="PF00753">
    <property type="entry name" value="Lactamase_B"/>
    <property type="match status" value="1"/>
</dbReference>
<gene>
    <name evidence="3" type="ORF">E4O86_01625</name>
</gene>
<dbReference type="InterPro" id="IPR036866">
    <property type="entry name" value="RibonucZ/Hydroxyglut_hydro"/>
</dbReference>
<evidence type="ECO:0000256" key="1">
    <source>
        <dbReference type="SAM" id="MobiDB-lite"/>
    </source>
</evidence>
<dbReference type="InterPro" id="IPR050662">
    <property type="entry name" value="Sec-metab_biosynth-thioest"/>
</dbReference>
<dbReference type="Gene3D" id="1.10.10.10">
    <property type="entry name" value="Winged helix-like DNA-binding domain superfamily/Winged helix DNA-binding domain"/>
    <property type="match status" value="1"/>
</dbReference>
<evidence type="ECO:0000259" key="2">
    <source>
        <dbReference type="SMART" id="SM00849"/>
    </source>
</evidence>
<dbReference type="PANTHER" id="PTHR23131:SF4">
    <property type="entry name" value="METALLO-BETA-LACTAMASE SUPERFAMILY POTEIN"/>
    <property type="match status" value="1"/>
</dbReference>
<dbReference type="Proteomes" id="UP000773614">
    <property type="component" value="Unassembled WGS sequence"/>
</dbReference>
<dbReference type="Gene3D" id="3.60.15.10">
    <property type="entry name" value="Ribonuclease Z/Hydroxyacylglutathione hydrolase-like"/>
    <property type="match status" value="1"/>
</dbReference>
<comment type="caution">
    <text evidence="3">The sequence shown here is derived from an EMBL/GenBank/DDBJ whole genome shotgun (WGS) entry which is preliminary data.</text>
</comment>
<feature type="domain" description="Metallo-beta-lactamase" evidence="2">
    <location>
        <begin position="91"/>
        <end position="308"/>
    </location>
</feature>
<protein>
    <submittedName>
        <fullName evidence="3">MBL fold metallo-hydrolase</fullName>
    </submittedName>
</protein>
<dbReference type="EMBL" id="SPKJ01000003">
    <property type="protein sequence ID" value="MYZ46420.1"/>
    <property type="molecule type" value="Genomic_DNA"/>
</dbReference>
<dbReference type="InterPro" id="IPR001279">
    <property type="entry name" value="Metallo-B-lactamas"/>
</dbReference>
<feature type="region of interest" description="Disordered" evidence="1">
    <location>
        <begin position="1"/>
        <end position="27"/>
    </location>
</feature>